<evidence type="ECO:0000313" key="4">
    <source>
        <dbReference type="EMBL" id="CEO88911.1"/>
    </source>
</evidence>
<dbReference type="InterPro" id="IPR043519">
    <property type="entry name" value="NT_sf"/>
</dbReference>
<evidence type="ECO:0000256" key="1">
    <source>
        <dbReference type="ARBA" id="ARBA00022741"/>
    </source>
</evidence>
<dbReference type="NCBIfam" id="TIGR00277">
    <property type="entry name" value="HDIG"/>
    <property type="match status" value="1"/>
</dbReference>
<evidence type="ECO:0000259" key="2">
    <source>
        <dbReference type="Pfam" id="PF01966"/>
    </source>
</evidence>
<dbReference type="InterPro" id="IPR032828">
    <property type="entry name" value="PolyA_RNA-bd"/>
</dbReference>
<gene>
    <name evidence="4" type="ORF">SSCH_30015</name>
</gene>
<feature type="domain" description="tRNA nucleotidyltransferase/poly(A) polymerase RNA and SrmB- binding" evidence="3">
    <location>
        <begin position="162"/>
        <end position="221"/>
    </location>
</feature>
<dbReference type="RefSeq" id="WP_044664968.1">
    <property type="nucleotide sequence ID" value="NZ_CDRZ01000223.1"/>
</dbReference>
<evidence type="ECO:0008006" key="6">
    <source>
        <dbReference type="Google" id="ProtNLM"/>
    </source>
</evidence>
<dbReference type="Gene3D" id="1.10.246.80">
    <property type="match status" value="1"/>
</dbReference>
<name>A0A0B7MLS4_9FIRM</name>
<protein>
    <recommendedName>
        <fullName evidence="6">Polynucleotide adenylyltransferase/metal dependent phosphohydrolase</fullName>
    </recommendedName>
</protein>
<reference evidence="5" key="1">
    <citation type="submission" date="2015-01" db="EMBL/GenBank/DDBJ databases">
        <authorList>
            <person name="Manzoor Shahid"/>
            <person name="Zubair Saima"/>
        </authorList>
    </citation>
    <scope>NUCLEOTIDE SEQUENCE [LARGE SCALE GENOMIC DNA]</scope>
    <source>
        <strain evidence="5">Sp3</strain>
    </source>
</reference>
<dbReference type="Gene3D" id="3.30.460.10">
    <property type="entry name" value="Beta Polymerase, domain 2"/>
    <property type="match status" value="1"/>
</dbReference>
<proteinExistence type="predicted"/>
<evidence type="ECO:0000313" key="5">
    <source>
        <dbReference type="Proteomes" id="UP000046155"/>
    </source>
</evidence>
<organism evidence="4 5">
    <name type="scientific">Syntrophaceticus schinkii</name>
    <dbReference type="NCBI Taxonomy" id="499207"/>
    <lineage>
        <taxon>Bacteria</taxon>
        <taxon>Bacillati</taxon>
        <taxon>Bacillota</taxon>
        <taxon>Clostridia</taxon>
        <taxon>Thermoanaerobacterales</taxon>
        <taxon>Thermoanaerobacterales Family III. Incertae Sedis</taxon>
        <taxon>Syntrophaceticus</taxon>
    </lineage>
</organism>
<dbReference type="Pfam" id="PF12627">
    <property type="entry name" value="PolyA_pol_RNAbd"/>
    <property type="match status" value="1"/>
</dbReference>
<dbReference type="InterPro" id="IPR006675">
    <property type="entry name" value="HDIG_dom"/>
</dbReference>
<dbReference type="EMBL" id="CDRZ01000223">
    <property type="protein sequence ID" value="CEO88911.1"/>
    <property type="molecule type" value="Genomic_DNA"/>
</dbReference>
<dbReference type="PANTHER" id="PTHR47545:SF1">
    <property type="entry name" value="MULTIFUNCTIONAL CCA PROTEIN"/>
    <property type="match status" value="1"/>
</dbReference>
<dbReference type="CDD" id="cd00077">
    <property type="entry name" value="HDc"/>
    <property type="match status" value="1"/>
</dbReference>
<sequence>MQLSIPGLVLKIIEELHMAGYEAYAAGNTVRDCLIGLEPEELKVITDAPAEMVGVLFDRVYPSRNDDGSMTVFSDQVPVRVICLGEWMTELRHYSFTVNGISFDPFTEQLVDPWEVSRSLNSGVGVIQAVGDPTARFQEDPRQLLEVFYLMKRFDDAGTEWHLEPETWDALVQCSSTIRTLPLKEVGKLIDRIIVGRRPALYFEEMRRSGLLKYILPELDDTYGIAENGQNIKDVFDHTMLVVQKIRPELHLRWAALLHDIGKPHCISYQGDRVHFYGHQVIGSVISRRILGRLKYSKEFIEKVSFLVFHHMYPTPRTKKAVLRFVNKIGLKNLGDLLELRRADIMGGKYKNLGRLEHFKKEIDAVLFELPPFSIKNLEVDGYDVMQVLGVKPGPIVGSALQFLFERVKENRDLNKREILIKMLKEEFGEIRK</sequence>
<dbReference type="InterPro" id="IPR050124">
    <property type="entry name" value="tRNA_CCA-adding_enzyme"/>
</dbReference>
<evidence type="ECO:0000259" key="3">
    <source>
        <dbReference type="Pfam" id="PF12627"/>
    </source>
</evidence>
<dbReference type="Proteomes" id="UP000046155">
    <property type="component" value="Unassembled WGS sequence"/>
</dbReference>
<dbReference type="InterPro" id="IPR006674">
    <property type="entry name" value="HD_domain"/>
</dbReference>
<feature type="domain" description="HD" evidence="2">
    <location>
        <begin position="239"/>
        <end position="325"/>
    </location>
</feature>
<dbReference type="SUPFAM" id="SSF81301">
    <property type="entry name" value="Nucleotidyltransferase"/>
    <property type="match status" value="1"/>
</dbReference>
<keyword evidence="5" id="KW-1185">Reference proteome</keyword>
<dbReference type="Gene3D" id="1.10.3090.10">
    <property type="entry name" value="cca-adding enzyme, domain 2"/>
    <property type="match status" value="1"/>
</dbReference>
<dbReference type="SUPFAM" id="SSF81891">
    <property type="entry name" value="Poly A polymerase C-terminal region-like"/>
    <property type="match status" value="1"/>
</dbReference>
<dbReference type="Pfam" id="PF01966">
    <property type="entry name" value="HD"/>
    <property type="match status" value="1"/>
</dbReference>
<dbReference type="GO" id="GO:0000166">
    <property type="term" value="F:nucleotide binding"/>
    <property type="evidence" value="ECO:0007669"/>
    <property type="project" value="UniProtKB-KW"/>
</dbReference>
<keyword evidence="1" id="KW-0547">Nucleotide-binding</keyword>
<dbReference type="AlphaFoldDB" id="A0A0B7MLS4"/>
<dbReference type="PANTHER" id="PTHR47545">
    <property type="entry name" value="MULTIFUNCTIONAL CCA PROTEIN"/>
    <property type="match status" value="1"/>
</dbReference>
<accession>A0A0B7MLS4</accession>
<dbReference type="InterPro" id="IPR003607">
    <property type="entry name" value="HD/PDEase_dom"/>
</dbReference>